<dbReference type="AlphaFoldDB" id="A0A4R2MAA7"/>
<feature type="compositionally biased region" description="Basic and acidic residues" evidence="1">
    <location>
        <begin position="48"/>
        <end position="59"/>
    </location>
</feature>
<gene>
    <name evidence="2" type="ORF">EV684_104101</name>
</gene>
<evidence type="ECO:0000313" key="3">
    <source>
        <dbReference type="Proteomes" id="UP000295106"/>
    </source>
</evidence>
<evidence type="ECO:0000256" key="1">
    <source>
        <dbReference type="SAM" id="MobiDB-lite"/>
    </source>
</evidence>
<dbReference type="GO" id="GO:0004803">
    <property type="term" value="F:transposase activity"/>
    <property type="evidence" value="ECO:0007669"/>
    <property type="project" value="InterPro"/>
</dbReference>
<feature type="region of interest" description="Disordered" evidence="1">
    <location>
        <begin position="37"/>
        <end position="59"/>
    </location>
</feature>
<dbReference type="InterPro" id="IPR009057">
    <property type="entry name" value="Homeodomain-like_sf"/>
</dbReference>
<comment type="caution">
    <text evidence="2">The sequence shown here is derived from an EMBL/GenBank/DDBJ whole genome shotgun (WGS) entry which is preliminary data.</text>
</comment>
<dbReference type="InterPro" id="IPR002514">
    <property type="entry name" value="Transposase_8"/>
</dbReference>
<protein>
    <submittedName>
        <fullName evidence="2">Transposase</fullName>
    </submittedName>
</protein>
<dbReference type="SUPFAM" id="SSF46689">
    <property type="entry name" value="Homeodomain-like"/>
    <property type="match status" value="1"/>
</dbReference>
<evidence type="ECO:0000313" key="2">
    <source>
        <dbReference type="EMBL" id="TCP03380.1"/>
    </source>
</evidence>
<organism evidence="2 3">
    <name type="scientific">Rubrivivax gelatinosus</name>
    <name type="common">Rhodocyclus gelatinosus</name>
    <name type="synonym">Rhodopseudomonas gelatinosa</name>
    <dbReference type="NCBI Taxonomy" id="28068"/>
    <lineage>
        <taxon>Bacteria</taxon>
        <taxon>Pseudomonadati</taxon>
        <taxon>Pseudomonadota</taxon>
        <taxon>Betaproteobacteria</taxon>
        <taxon>Burkholderiales</taxon>
        <taxon>Sphaerotilaceae</taxon>
        <taxon>Rubrivivax</taxon>
    </lineage>
</organism>
<dbReference type="Proteomes" id="UP000295106">
    <property type="component" value="Unassembled WGS sequence"/>
</dbReference>
<dbReference type="Gene3D" id="1.10.10.60">
    <property type="entry name" value="Homeodomain-like"/>
    <property type="match status" value="1"/>
</dbReference>
<sequence length="86" mass="10006">MALCLRQGSAQEVTQELGVSRPSLYNWRNQLLNNEALASMKPQQDRPPSPERDDLEREVEHLQRDVKRLKLEQDILKKANELPKKS</sequence>
<reference evidence="2 3" key="1">
    <citation type="submission" date="2019-03" db="EMBL/GenBank/DDBJ databases">
        <title>Genomic Encyclopedia of Type Strains, Phase IV (KMG-IV): sequencing the most valuable type-strain genomes for metagenomic binning, comparative biology and taxonomic classification.</title>
        <authorList>
            <person name="Goeker M."/>
        </authorList>
    </citation>
    <scope>NUCLEOTIDE SEQUENCE [LARGE SCALE GENOMIC DNA]</scope>
    <source>
        <strain evidence="2 3">DSM 1709</strain>
    </source>
</reference>
<accession>A0A4R2MAA7</accession>
<dbReference type="EMBL" id="SLXD01000004">
    <property type="protein sequence ID" value="TCP03380.1"/>
    <property type="molecule type" value="Genomic_DNA"/>
</dbReference>
<dbReference type="GO" id="GO:0003677">
    <property type="term" value="F:DNA binding"/>
    <property type="evidence" value="ECO:0007669"/>
    <property type="project" value="InterPro"/>
</dbReference>
<dbReference type="Pfam" id="PF01527">
    <property type="entry name" value="HTH_Tnp_1"/>
    <property type="match status" value="1"/>
</dbReference>
<name>A0A4R2MAA7_RUBGE</name>
<dbReference type="GO" id="GO:0006313">
    <property type="term" value="P:DNA transposition"/>
    <property type="evidence" value="ECO:0007669"/>
    <property type="project" value="InterPro"/>
</dbReference>
<proteinExistence type="predicted"/>